<dbReference type="AlphaFoldDB" id="A0A1T3NHX8"/>
<evidence type="ECO:0000256" key="2">
    <source>
        <dbReference type="SAM" id="Phobius"/>
    </source>
</evidence>
<feature type="transmembrane region" description="Helical" evidence="2">
    <location>
        <begin position="40"/>
        <end position="61"/>
    </location>
</feature>
<feature type="region of interest" description="Disordered" evidence="1">
    <location>
        <begin position="165"/>
        <end position="184"/>
    </location>
</feature>
<feature type="compositionally biased region" description="Pro residues" evidence="1">
    <location>
        <begin position="174"/>
        <end position="184"/>
    </location>
</feature>
<evidence type="ECO:0000256" key="1">
    <source>
        <dbReference type="SAM" id="MobiDB-lite"/>
    </source>
</evidence>
<dbReference type="EMBL" id="MWQN01000007">
    <property type="protein sequence ID" value="OPC76446.1"/>
    <property type="molecule type" value="Genomic_DNA"/>
</dbReference>
<evidence type="ECO:0000313" key="3">
    <source>
        <dbReference type="EMBL" id="OPC76446.1"/>
    </source>
</evidence>
<evidence type="ECO:0000313" key="4">
    <source>
        <dbReference type="Proteomes" id="UP000190037"/>
    </source>
</evidence>
<dbReference type="Proteomes" id="UP000190037">
    <property type="component" value="Unassembled WGS sequence"/>
</dbReference>
<accession>A0A1T3NHX8</accession>
<name>A0A1T3NHX8_9ACTN</name>
<keyword evidence="4" id="KW-1185">Reference proteome</keyword>
<reference evidence="3 4" key="1">
    <citation type="submission" date="2017-03" db="EMBL/GenBank/DDBJ databases">
        <title>Draft genome sequence of Streptomyces scabrisporus NF3, endophyte isolated from Amphipterygium adstringens.</title>
        <authorList>
            <person name="Vazquez M."/>
            <person name="Ceapa C.D."/>
            <person name="Rodriguez Luna D."/>
            <person name="Sanchez Esquivel S."/>
        </authorList>
    </citation>
    <scope>NUCLEOTIDE SEQUENCE [LARGE SCALE GENOMIC DNA]</scope>
    <source>
        <strain evidence="3 4">NF3</strain>
    </source>
</reference>
<proteinExistence type="predicted"/>
<sequence length="184" mass="19590">MRTGGIATNATAGVAVPVLAAIMAGAGLAGVSGPLTTRRWVLLLALAGIGLLLALVPVHLAHTRARRRLEIGPHALVLHDAHTTVPLPWRAIAEITLTLRPGRRPDAGTVRLDVRLRDGTLRRRAMYHIEEDMFRPPALDPFPGVVVAGARYTVDAARVIRDEIAAPTANTRPAVPPRPSTPPP</sequence>
<comment type="caution">
    <text evidence="3">The sequence shown here is derived from an EMBL/GenBank/DDBJ whole genome shotgun (WGS) entry which is preliminary data.</text>
</comment>
<keyword evidence="2" id="KW-0812">Transmembrane</keyword>
<keyword evidence="2" id="KW-1133">Transmembrane helix</keyword>
<gene>
    <name evidence="3" type="ORF">B4N89_47200</name>
</gene>
<organism evidence="3 4">
    <name type="scientific">Embleya scabrispora</name>
    <dbReference type="NCBI Taxonomy" id="159449"/>
    <lineage>
        <taxon>Bacteria</taxon>
        <taxon>Bacillati</taxon>
        <taxon>Actinomycetota</taxon>
        <taxon>Actinomycetes</taxon>
        <taxon>Kitasatosporales</taxon>
        <taxon>Streptomycetaceae</taxon>
        <taxon>Embleya</taxon>
    </lineage>
</organism>
<keyword evidence="2" id="KW-0472">Membrane</keyword>
<protein>
    <submittedName>
        <fullName evidence="3">Uncharacterized protein</fullName>
    </submittedName>
</protein>
<feature type="transmembrane region" description="Helical" evidence="2">
    <location>
        <begin position="12"/>
        <end position="34"/>
    </location>
</feature>